<dbReference type="EMBL" id="LAZR01000710">
    <property type="protein sequence ID" value="KKN59964.1"/>
    <property type="molecule type" value="Genomic_DNA"/>
</dbReference>
<protein>
    <submittedName>
        <fullName evidence="1">Uncharacterized protein</fullName>
    </submittedName>
</protein>
<comment type="caution">
    <text evidence="1">The sequence shown here is derived from an EMBL/GenBank/DDBJ whole genome shotgun (WGS) entry which is preliminary data.</text>
</comment>
<accession>A0A0F9RYP5</accession>
<evidence type="ECO:0000313" key="1">
    <source>
        <dbReference type="EMBL" id="KKN59964.1"/>
    </source>
</evidence>
<name>A0A0F9RYP5_9ZZZZ</name>
<reference evidence="1" key="1">
    <citation type="journal article" date="2015" name="Nature">
        <title>Complex archaea that bridge the gap between prokaryotes and eukaryotes.</title>
        <authorList>
            <person name="Spang A."/>
            <person name="Saw J.H."/>
            <person name="Jorgensen S.L."/>
            <person name="Zaremba-Niedzwiedzka K."/>
            <person name="Martijn J."/>
            <person name="Lind A.E."/>
            <person name="van Eijk R."/>
            <person name="Schleper C."/>
            <person name="Guy L."/>
            <person name="Ettema T.J."/>
        </authorList>
    </citation>
    <scope>NUCLEOTIDE SEQUENCE</scope>
</reference>
<dbReference type="AlphaFoldDB" id="A0A0F9RYP5"/>
<sequence length="78" mass="9346">MSKKTQYPIYFKRDASAYFYILNEKEAIYVSLYGCTAQIAYYILNKDVSQSRYDRITKSEFNKAYKKAEKILQQKFKT</sequence>
<proteinExistence type="predicted"/>
<organism evidence="1">
    <name type="scientific">marine sediment metagenome</name>
    <dbReference type="NCBI Taxonomy" id="412755"/>
    <lineage>
        <taxon>unclassified sequences</taxon>
        <taxon>metagenomes</taxon>
        <taxon>ecological metagenomes</taxon>
    </lineage>
</organism>
<gene>
    <name evidence="1" type="ORF">LCGC14_0537140</name>
</gene>